<evidence type="ECO:0000313" key="3">
    <source>
        <dbReference type="Proteomes" id="UP000061512"/>
    </source>
</evidence>
<dbReference type="EMBL" id="LPJX01000069">
    <property type="protein sequence ID" value="KWF57991.1"/>
    <property type="molecule type" value="Genomic_DNA"/>
</dbReference>
<gene>
    <name evidence="2" type="ORF">WT57_30680</name>
</gene>
<keyword evidence="1" id="KW-0812">Transmembrane</keyword>
<reference evidence="2 3" key="1">
    <citation type="submission" date="2015-11" db="EMBL/GenBank/DDBJ databases">
        <title>Expanding the genomic diversity of Burkholderia species for the development of highly accurate diagnostics.</title>
        <authorList>
            <person name="Sahl J."/>
            <person name="Keim P."/>
            <person name="Wagner D."/>
        </authorList>
    </citation>
    <scope>NUCLEOTIDE SEQUENCE [LARGE SCALE GENOMIC DNA]</scope>
    <source>
        <strain evidence="2 3">MSMB574WGS</strain>
    </source>
</reference>
<evidence type="ECO:0000313" key="2">
    <source>
        <dbReference type="EMBL" id="KWF57991.1"/>
    </source>
</evidence>
<keyword evidence="1" id="KW-1133">Transmembrane helix</keyword>
<dbReference type="KEGG" id="bpsl:WS57_26790"/>
<organism evidence="2 3">
    <name type="scientific">Burkholderia pseudomultivorans</name>
    <dbReference type="NCBI Taxonomy" id="1207504"/>
    <lineage>
        <taxon>Bacteria</taxon>
        <taxon>Pseudomonadati</taxon>
        <taxon>Pseudomonadota</taxon>
        <taxon>Betaproteobacteria</taxon>
        <taxon>Burkholderiales</taxon>
        <taxon>Burkholderiaceae</taxon>
        <taxon>Burkholderia</taxon>
        <taxon>Burkholderia cepacia complex</taxon>
    </lineage>
</organism>
<keyword evidence="1" id="KW-0472">Membrane</keyword>
<feature type="transmembrane region" description="Helical" evidence="1">
    <location>
        <begin position="43"/>
        <end position="61"/>
    </location>
</feature>
<dbReference type="RefSeq" id="WP_059601390.1">
    <property type="nucleotide sequence ID" value="NZ_CP013378.1"/>
</dbReference>
<proteinExistence type="predicted"/>
<protein>
    <submittedName>
        <fullName evidence="2">Uncharacterized protein</fullName>
    </submittedName>
</protein>
<feature type="transmembrane region" description="Helical" evidence="1">
    <location>
        <begin position="12"/>
        <end position="31"/>
    </location>
</feature>
<name>A0A132ESP0_9BURK</name>
<dbReference type="Proteomes" id="UP000061512">
    <property type="component" value="Unassembled WGS sequence"/>
</dbReference>
<comment type="caution">
    <text evidence="2">The sequence shown here is derived from an EMBL/GenBank/DDBJ whole genome shotgun (WGS) entry which is preliminary data.</text>
</comment>
<sequence length="71" mass="7193">MSASIRSFPTGPVGGVVAGIAMIAAGIWLGLHPAVLHADAGPGDSVAVGLAMIGAFAAVYGSHELRRRKRR</sequence>
<dbReference type="AlphaFoldDB" id="A0A132ESP0"/>
<evidence type="ECO:0000256" key="1">
    <source>
        <dbReference type="SAM" id="Phobius"/>
    </source>
</evidence>
<accession>A0A132ESP0</accession>